<comment type="caution">
    <text evidence="1">The sequence shown here is derived from an EMBL/GenBank/DDBJ whole genome shotgun (WGS) entry which is preliminary data.</text>
</comment>
<dbReference type="OrthoDB" id="5459344at2"/>
<dbReference type="Proteomes" id="UP000323886">
    <property type="component" value="Unassembled WGS sequence"/>
</dbReference>
<proteinExistence type="predicted"/>
<accession>A0A5M6I3A8</accession>
<dbReference type="InterPro" id="IPR007486">
    <property type="entry name" value="YebE"/>
</dbReference>
<evidence type="ECO:0000313" key="1">
    <source>
        <dbReference type="EMBL" id="KAA5602652.1"/>
    </source>
</evidence>
<dbReference type="EMBL" id="VWPL01000005">
    <property type="protein sequence ID" value="KAA5602652.1"/>
    <property type="molecule type" value="Genomic_DNA"/>
</dbReference>
<sequence>MGPGATVRPWLKDVTRGCRQMGRSDRCMKAQPFPREIATMDSKKLLDAVMGGGSPQGAAGGIGEVLGQAASEVQAGMREGAAGKPVGAGSFASVVGQILGAATSGLQKAAHDIDARTGVSDKANQTLKDTTGSSAGDLWAKARDLVGQNQTAAGAALGGLAALLLGTRAGRDIAAGTAKLGGLAVIGGLAYKAWENYQAGKPIIDMGPGVQAPPGESAFGETADAAADQQTALLIVRAMIAAAAADGVVDQAERRYIVGGLARAGLDATETNFLESEFAKPLTVNALVVQIASPEVAAQVYTAARLAINPDNAAERGFLANLATGLKLDPGLVARLDAAAAGAQS</sequence>
<dbReference type="InterPro" id="IPR029024">
    <property type="entry name" value="TerB-like"/>
</dbReference>
<protein>
    <submittedName>
        <fullName evidence="1">Tellurite resistance TerB family protein</fullName>
    </submittedName>
</protein>
<dbReference type="Pfam" id="PF04391">
    <property type="entry name" value="DUF533"/>
    <property type="match status" value="1"/>
</dbReference>
<dbReference type="SUPFAM" id="SSF158682">
    <property type="entry name" value="TerB-like"/>
    <property type="match status" value="1"/>
</dbReference>
<reference evidence="1 2" key="1">
    <citation type="submission" date="2019-09" db="EMBL/GenBank/DDBJ databases">
        <title>Draft Whole-Genome sequence of Blastochloris sulfoviridis DSM 729.</title>
        <authorList>
            <person name="Meyer T.E."/>
            <person name="Kyndt J.A."/>
        </authorList>
    </citation>
    <scope>NUCLEOTIDE SEQUENCE [LARGE SCALE GENOMIC DNA]</scope>
    <source>
        <strain evidence="1 2">DSM 729</strain>
    </source>
</reference>
<name>A0A5M6I3A8_9HYPH</name>
<dbReference type="Gene3D" id="1.10.3680.10">
    <property type="entry name" value="TerB-like"/>
    <property type="match status" value="1"/>
</dbReference>
<evidence type="ECO:0000313" key="2">
    <source>
        <dbReference type="Proteomes" id="UP000323886"/>
    </source>
</evidence>
<keyword evidence="2" id="KW-1185">Reference proteome</keyword>
<dbReference type="CDD" id="cd07178">
    <property type="entry name" value="terB_like_YebE"/>
    <property type="match status" value="1"/>
</dbReference>
<gene>
    <name evidence="1" type="ORF">F1193_03985</name>
</gene>
<dbReference type="AlphaFoldDB" id="A0A5M6I3A8"/>
<organism evidence="1 2">
    <name type="scientific">Blastochloris sulfoviridis</name>
    <dbReference type="NCBI Taxonomy" id="50712"/>
    <lineage>
        <taxon>Bacteria</taxon>
        <taxon>Pseudomonadati</taxon>
        <taxon>Pseudomonadota</taxon>
        <taxon>Alphaproteobacteria</taxon>
        <taxon>Hyphomicrobiales</taxon>
        <taxon>Blastochloridaceae</taxon>
        <taxon>Blastochloris</taxon>
    </lineage>
</organism>